<accession>A0ACB9F2A5</accession>
<evidence type="ECO:0000313" key="1">
    <source>
        <dbReference type="EMBL" id="KAI3764787.1"/>
    </source>
</evidence>
<gene>
    <name evidence="1" type="ORF">L2E82_14803</name>
</gene>
<protein>
    <submittedName>
        <fullName evidence="1">Uncharacterized protein</fullName>
    </submittedName>
</protein>
<name>A0ACB9F2A5_CICIN</name>
<comment type="caution">
    <text evidence="1">The sequence shown here is derived from an EMBL/GenBank/DDBJ whole genome shotgun (WGS) entry which is preliminary data.</text>
</comment>
<reference evidence="1 2" key="2">
    <citation type="journal article" date="2022" name="Mol. Ecol. Resour.">
        <title>The genomes of chicory, endive, great burdock and yacon provide insights into Asteraceae paleo-polyploidization history and plant inulin production.</title>
        <authorList>
            <person name="Fan W."/>
            <person name="Wang S."/>
            <person name="Wang H."/>
            <person name="Wang A."/>
            <person name="Jiang F."/>
            <person name="Liu H."/>
            <person name="Zhao H."/>
            <person name="Xu D."/>
            <person name="Zhang Y."/>
        </authorList>
    </citation>
    <scope>NUCLEOTIDE SEQUENCE [LARGE SCALE GENOMIC DNA]</scope>
    <source>
        <strain evidence="2">cv. Punajuju</strain>
        <tissue evidence="1">Leaves</tissue>
    </source>
</reference>
<reference evidence="2" key="1">
    <citation type="journal article" date="2022" name="Mol. Ecol. Resour.">
        <title>The genomes of chicory, endive, great burdock and yacon provide insights into Asteraceae palaeo-polyploidization history and plant inulin production.</title>
        <authorList>
            <person name="Fan W."/>
            <person name="Wang S."/>
            <person name="Wang H."/>
            <person name="Wang A."/>
            <person name="Jiang F."/>
            <person name="Liu H."/>
            <person name="Zhao H."/>
            <person name="Xu D."/>
            <person name="Zhang Y."/>
        </authorList>
    </citation>
    <scope>NUCLEOTIDE SEQUENCE [LARGE SCALE GENOMIC DNA]</scope>
    <source>
        <strain evidence="2">cv. Punajuju</strain>
    </source>
</reference>
<keyword evidence="2" id="KW-1185">Reference proteome</keyword>
<sequence length="95" mass="10831">MGQVCGFEFYCLRVCFLSFLFITWTYGDPVCTQVYLLLYTGTMLVAARHGGVQEVARLIGAKYKKKDLGLNQMVWCIKITRDCVIGKSDINWTYG</sequence>
<dbReference type="EMBL" id="CM042011">
    <property type="protein sequence ID" value="KAI3764787.1"/>
    <property type="molecule type" value="Genomic_DNA"/>
</dbReference>
<organism evidence="1 2">
    <name type="scientific">Cichorium intybus</name>
    <name type="common">Chicory</name>
    <dbReference type="NCBI Taxonomy" id="13427"/>
    <lineage>
        <taxon>Eukaryota</taxon>
        <taxon>Viridiplantae</taxon>
        <taxon>Streptophyta</taxon>
        <taxon>Embryophyta</taxon>
        <taxon>Tracheophyta</taxon>
        <taxon>Spermatophyta</taxon>
        <taxon>Magnoliopsida</taxon>
        <taxon>eudicotyledons</taxon>
        <taxon>Gunneridae</taxon>
        <taxon>Pentapetalae</taxon>
        <taxon>asterids</taxon>
        <taxon>campanulids</taxon>
        <taxon>Asterales</taxon>
        <taxon>Asteraceae</taxon>
        <taxon>Cichorioideae</taxon>
        <taxon>Cichorieae</taxon>
        <taxon>Cichoriinae</taxon>
        <taxon>Cichorium</taxon>
    </lineage>
</organism>
<proteinExistence type="predicted"/>
<evidence type="ECO:0000313" key="2">
    <source>
        <dbReference type="Proteomes" id="UP001055811"/>
    </source>
</evidence>
<dbReference type="Proteomes" id="UP001055811">
    <property type="component" value="Linkage Group LG03"/>
</dbReference>